<dbReference type="EMBL" id="KZ613740">
    <property type="protein sequence ID" value="PMD66958.1"/>
    <property type="molecule type" value="Genomic_DNA"/>
</dbReference>
<organism evidence="2 3">
    <name type="scientific">Hyaloscypha bicolor E</name>
    <dbReference type="NCBI Taxonomy" id="1095630"/>
    <lineage>
        <taxon>Eukaryota</taxon>
        <taxon>Fungi</taxon>
        <taxon>Dikarya</taxon>
        <taxon>Ascomycota</taxon>
        <taxon>Pezizomycotina</taxon>
        <taxon>Leotiomycetes</taxon>
        <taxon>Helotiales</taxon>
        <taxon>Hyaloscyphaceae</taxon>
        <taxon>Hyaloscypha</taxon>
        <taxon>Hyaloscypha bicolor</taxon>
    </lineage>
</organism>
<dbReference type="PANTHER" id="PTHR33112">
    <property type="entry name" value="DOMAIN PROTEIN, PUTATIVE-RELATED"/>
    <property type="match status" value="1"/>
</dbReference>
<dbReference type="InterPro" id="IPR010730">
    <property type="entry name" value="HET"/>
</dbReference>
<keyword evidence="3" id="KW-1185">Reference proteome</keyword>
<protein>
    <submittedName>
        <fullName evidence="2">HET-domain-containing protein</fullName>
    </submittedName>
</protein>
<dbReference type="GeneID" id="36594303"/>
<dbReference type="RefSeq" id="XP_024743862.1">
    <property type="nucleotide sequence ID" value="XM_024886226.1"/>
</dbReference>
<sequence>MAASWAEGHADIGQFVPSLLDEDDTDIDASYRRYSIATIYRTSFHIEHRRSCPVNLLAVDLPVAKLESWLKKVTRHSTLDGAYTMAYQKASASRRRNCPACGMIIETMRFFWQPSKFNKDSFSWRVHDGLVITRHPASNDHLEFLTKYGDQSLSLSINRKPFVGPKSRQQHLRIRNTLVGNFSEEAICWAKEWIDRCNQEHTTCSATNKAARLPTRVLDLETGLPHNGIKLADTKGISSRYVCLSHCWGKSRNKHLTTMANLKANRASIPLDQLPRTMQDAITVTRKFGIRYLWIDSLCIVQDSIEDWSHEAAQMASTYENSFFTIGATSAGSDDDGFLSRFDTHLKLQVKTREGTLQELYVQRVALPEDMLPESQPLLRRAWCYQERLLSSRMLHFTKRELWWECRNKHDCVCGNISNHYGTRMMLLEKPRLYEYMAHPRIWRQIVETYSDLNMTLEKDKLPALSGLAQRVQNLRKDDYLAGLWSQTLVDDLCWRASSCEGRPREWRAPSWSWAAVNGHITWDETSLSPQGIFINDGTYAADVDVIACETVQIGEDRTGGVQSGFLTIRGKLSPARIYFLEHKHEPSRSRRSNWLSRICKSDDQVILQDKGHARHKPCQVEIPTSSVLSATGRHFPFLPDTPIGCDLKSITGRLFKLRMFRNTDTQPTTIEIFGASRCFISYMIIRLVADGSGNYERIGWAKFWDSLVENVDFPELLDGETEVVITIV</sequence>
<proteinExistence type="predicted"/>
<evidence type="ECO:0000313" key="2">
    <source>
        <dbReference type="EMBL" id="PMD66958.1"/>
    </source>
</evidence>
<dbReference type="AlphaFoldDB" id="A0A2J6TVG9"/>
<accession>A0A2J6TVG9</accession>
<feature type="domain" description="Heterokaryon incompatibility" evidence="1">
    <location>
        <begin position="241"/>
        <end position="387"/>
    </location>
</feature>
<name>A0A2J6TVG9_9HELO</name>
<reference evidence="2 3" key="1">
    <citation type="submission" date="2016-04" db="EMBL/GenBank/DDBJ databases">
        <title>A degradative enzymes factory behind the ericoid mycorrhizal symbiosis.</title>
        <authorList>
            <consortium name="DOE Joint Genome Institute"/>
            <person name="Martino E."/>
            <person name="Morin E."/>
            <person name="Grelet G."/>
            <person name="Kuo A."/>
            <person name="Kohler A."/>
            <person name="Daghino S."/>
            <person name="Barry K."/>
            <person name="Choi C."/>
            <person name="Cichocki N."/>
            <person name="Clum A."/>
            <person name="Copeland A."/>
            <person name="Hainaut M."/>
            <person name="Haridas S."/>
            <person name="Labutti K."/>
            <person name="Lindquist E."/>
            <person name="Lipzen A."/>
            <person name="Khouja H.-R."/>
            <person name="Murat C."/>
            <person name="Ohm R."/>
            <person name="Olson A."/>
            <person name="Spatafora J."/>
            <person name="Veneault-Fourrey C."/>
            <person name="Henrissat B."/>
            <person name="Grigoriev I."/>
            <person name="Martin F."/>
            <person name="Perotto S."/>
        </authorList>
    </citation>
    <scope>NUCLEOTIDE SEQUENCE [LARGE SCALE GENOMIC DNA]</scope>
    <source>
        <strain evidence="2 3">E</strain>
    </source>
</reference>
<dbReference type="InParanoid" id="A0A2J6TVG9"/>
<dbReference type="STRING" id="1095630.A0A2J6TVG9"/>
<dbReference type="Pfam" id="PF06985">
    <property type="entry name" value="HET"/>
    <property type="match status" value="1"/>
</dbReference>
<dbReference type="Proteomes" id="UP000235371">
    <property type="component" value="Unassembled WGS sequence"/>
</dbReference>
<dbReference type="OrthoDB" id="5347061at2759"/>
<dbReference type="PANTHER" id="PTHR33112:SF9">
    <property type="entry name" value="HETEROKARYON INCOMPATIBILITY DOMAIN-CONTAINING PROTEIN"/>
    <property type="match status" value="1"/>
</dbReference>
<evidence type="ECO:0000313" key="3">
    <source>
        <dbReference type="Proteomes" id="UP000235371"/>
    </source>
</evidence>
<gene>
    <name evidence="2" type="ORF">K444DRAFT_658144</name>
</gene>
<evidence type="ECO:0000259" key="1">
    <source>
        <dbReference type="Pfam" id="PF06985"/>
    </source>
</evidence>